<evidence type="ECO:0000259" key="3">
    <source>
        <dbReference type="Pfam" id="PF01055"/>
    </source>
</evidence>
<dbReference type="SUPFAM" id="SSF51445">
    <property type="entry name" value="(Trans)glycosidases"/>
    <property type="match status" value="1"/>
</dbReference>
<dbReference type="InterPro" id="IPR033403">
    <property type="entry name" value="DUF5110"/>
</dbReference>
<dbReference type="SUPFAM" id="SSF74650">
    <property type="entry name" value="Galactose mutarotase-like"/>
    <property type="match status" value="1"/>
</dbReference>
<dbReference type="CDD" id="cd06596">
    <property type="entry name" value="GH31_CPE1046"/>
    <property type="match status" value="1"/>
</dbReference>
<dbReference type="Pfam" id="PF13385">
    <property type="entry name" value="Laminin_G_3"/>
    <property type="match status" value="1"/>
</dbReference>
<gene>
    <name evidence="7" type="ORF">CLV51_104207</name>
</gene>
<dbReference type="Proteomes" id="UP000240971">
    <property type="component" value="Unassembled WGS sequence"/>
</dbReference>
<dbReference type="Gene3D" id="2.60.120.200">
    <property type="match status" value="1"/>
</dbReference>
<keyword evidence="2" id="KW-0326">Glycosidase</keyword>
<dbReference type="CDD" id="cd14752">
    <property type="entry name" value="GH31_N"/>
    <property type="match status" value="1"/>
</dbReference>
<dbReference type="GO" id="GO:0005975">
    <property type="term" value="P:carbohydrate metabolic process"/>
    <property type="evidence" value="ECO:0007669"/>
    <property type="project" value="InterPro"/>
</dbReference>
<keyword evidence="2 7" id="KW-0378">Hydrolase</keyword>
<sequence>MRKISLHFMAMGTMLVVLLTTATFSAEAQYRLRFNGASNFVELDGKDLPPPYTVECLVSRNKVSTYSSLLTGDDYESGIRLEQYNNTNKIGLSKKGKFDVLFDYELPVGKLTHLALVADSAHTSLYIDGKFIQRIDKSISLPLTQIGLDADGFGTLNATVDEMRMWDKMLSPETIARLAFKGVNDKDPEYAHLLHYYTFDEGSGSVVTDHKGTLHGKIFLATYEKVYPLDIAITNVVAPLNGKDKFSTKEPVTIRVTNLGTQPVTEAVQLQYTLGYGAPAKTITVPFNANPLPPYAIRDVLLETANLESKGIWPLDVKAILKGDENTANNTFATHLLLKKVPLTNIKKVTQVPGKLQFALGNAFVQLQWVASDIYRVQVSADGKFEDAMKNGIVVWNGDQPVKYQLKDKNTYYEVTTDKVTLHINKAPFRIAMYDKTGKKVMEETEPISLGEQATEALHRGDKDYFYGGGMQNGNFSHRDSIVNIRNNFGNWGTNTTSNPAPFFVSTAGYGIFRNTFNKGTYGFKDTVLLQHEGYEYDAYYFYGPSIKSVLEQYTHVTGRPFMVPRWGLEFGDADCYNKKGVTGDVIKKIAEKYREENMPGGWILPNDGYGCGYQGLDTVVTRLHQLGFYTGLWTENGVQKIKEEVSQFGTRCMKLDVAWVGPGYKWGLDGSRAAYNGIEQNADARGFIWCVAGWAGTQRYSTIWSGDQSGNWEYIRFHIPSVIGSGLSGFNYATGDVDGIFRGSAKTYVRDMQWKCFTPVFMSISGWAKTGKQPWAQGEPYTSINRKYMQLKMRLTPYMYSYCREAYENGTPVCRAMVLEYPNDTTTWGQSTQYQFLSGEYLLVAPVYKDEEKRDSIYLPAGKWMDYDNGTAYTGNQWLNNFAAPLEKLPLFVKEGAIIPKYPAMLYDAQKPKDTLTLEIYPGTDGHFKLYEDDGATLAYKKDNAFAYTNISSKTAANNITVQIGAAIGSYKGQLPSRSIKLEVYCTQKPQSVTLNGKPLPHWTYDPAYKKGCVFIDAGVADIRKGQQIIIKL</sequence>
<dbReference type="GO" id="GO:0030246">
    <property type="term" value="F:carbohydrate binding"/>
    <property type="evidence" value="ECO:0007669"/>
    <property type="project" value="InterPro"/>
</dbReference>
<accession>A0A2P8HH13</accession>
<dbReference type="PANTHER" id="PTHR43863">
    <property type="entry name" value="HYDROLASE, PUTATIVE (AFU_ORTHOLOGUE AFUA_1G03140)-RELATED"/>
    <property type="match status" value="1"/>
</dbReference>
<feature type="domain" description="DUF5110" evidence="5">
    <location>
        <begin position="916"/>
        <end position="986"/>
    </location>
</feature>
<organism evidence="7 8">
    <name type="scientific">Chitinophaga niastensis</name>
    <dbReference type="NCBI Taxonomy" id="536980"/>
    <lineage>
        <taxon>Bacteria</taxon>
        <taxon>Pseudomonadati</taxon>
        <taxon>Bacteroidota</taxon>
        <taxon>Chitinophagia</taxon>
        <taxon>Chitinophagales</taxon>
        <taxon>Chitinophagaceae</taxon>
        <taxon>Chitinophaga</taxon>
    </lineage>
</organism>
<evidence type="ECO:0000313" key="8">
    <source>
        <dbReference type="Proteomes" id="UP000240971"/>
    </source>
</evidence>
<dbReference type="SUPFAM" id="SSF49899">
    <property type="entry name" value="Concanavalin A-like lectins/glucanases"/>
    <property type="match status" value="1"/>
</dbReference>
<dbReference type="InterPro" id="IPR013780">
    <property type="entry name" value="Glyco_hydro_b"/>
</dbReference>
<dbReference type="InterPro" id="IPR048395">
    <property type="entry name" value="Glyco_hydro_31_C"/>
</dbReference>
<proteinExistence type="inferred from homology"/>
<evidence type="ECO:0000259" key="4">
    <source>
        <dbReference type="Pfam" id="PF13802"/>
    </source>
</evidence>
<dbReference type="Gene3D" id="2.60.40.1760">
    <property type="entry name" value="glycosyl hydrolase (family 31)"/>
    <property type="match status" value="1"/>
</dbReference>
<protein>
    <submittedName>
        <fullName evidence="7">Glycosyl hydrolase family 31</fullName>
    </submittedName>
</protein>
<evidence type="ECO:0000256" key="1">
    <source>
        <dbReference type="ARBA" id="ARBA00007806"/>
    </source>
</evidence>
<dbReference type="EMBL" id="PYAW01000004">
    <property type="protein sequence ID" value="PSL45502.1"/>
    <property type="molecule type" value="Genomic_DNA"/>
</dbReference>
<feature type="domain" description="Glycoside hydrolase family 31 TIM barrel" evidence="3">
    <location>
        <begin position="668"/>
        <end position="802"/>
    </location>
</feature>
<dbReference type="InterPro" id="IPR013320">
    <property type="entry name" value="ConA-like_dom_sf"/>
</dbReference>
<evidence type="ECO:0000313" key="7">
    <source>
        <dbReference type="EMBL" id="PSL45502.1"/>
    </source>
</evidence>
<dbReference type="AlphaFoldDB" id="A0A2P8HH13"/>
<reference evidence="7 8" key="1">
    <citation type="submission" date="2018-03" db="EMBL/GenBank/DDBJ databases">
        <title>Genomic Encyclopedia of Archaeal and Bacterial Type Strains, Phase II (KMG-II): from individual species to whole genera.</title>
        <authorList>
            <person name="Goeker M."/>
        </authorList>
    </citation>
    <scope>NUCLEOTIDE SEQUENCE [LARGE SCALE GENOMIC DNA]</scope>
    <source>
        <strain evidence="7 8">DSM 24859</strain>
    </source>
</reference>
<feature type="domain" description="Glycoside hydrolase family 31 N-terminal" evidence="4">
    <location>
        <begin position="366"/>
        <end position="521"/>
    </location>
</feature>
<comment type="caution">
    <text evidence="7">The sequence shown here is derived from an EMBL/GenBank/DDBJ whole genome shotgun (WGS) entry which is preliminary data.</text>
</comment>
<dbReference type="PANTHER" id="PTHR43863:SF2">
    <property type="entry name" value="MALTASE-GLUCOAMYLASE"/>
    <property type="match status" value="1"/>
</dbReference>
<dbReference type="Pfam" id="PF21365">
    <property type="entry name" value="Glyco_hydro_31_3rd"/>
    <property type="match status" value="1"/>
</dbReference>
<feature type="domain" description="Glycosyl hydrolase family 31 C-terminal" evidence="6">
    <location>
        <begin position="811"/>
        <end position="900"/>
    </location>
</feature>
<dbReference type="Pfam" id="PF17137">
    <property type="entry name" value="DUF5110"/>
    <property type="match status" value="1"/>
</dbReference>
<dbReference type="RefSeq" id="WP_106529832.1">
    <property type="nucleotide sequence ID" value="NZ_PYAW01000004.1"/>
</dbReference>
<dbReference type="InterPro" id="IPR011013">
    <property type="entry name" value="Gal_mutarotase_sf_dom"/>
</dbReference>
<name>A0A2P8HH13_CHINA</name>
<dbReference type="Pfam" id="PF01055">
    <property type="entry name" value="Glyco_hydro_31_2nd"/>
    <property type="match status" value="1"/>
</dbReference>
<dbReference type="SUPFAM" id="SSF51011">
    <property type="entry name" value="Glycosyl hydrolase domain"/>
    <property type="match status" value="1"/>
</dbReference>
<dbReference type="InterPro" id="IPR025887">
    <property type="entry name" value="Glyco_hydro_31_N_dom"/>
</dbReference>
<dbReference type="Gene3D" id="2.60.40.1180">
    <property type="entry name" value="Golgi alpha-mannosidase II"/>
    <property type="match status" value="2"/>
</dbReference>
<dbReference type="GO" id="GO:0004553">
    <property type="term" value="F:hydrolase activity, hydrolyzing O-glycosyl compounds"/>
    <property type="evidence" value="ECO:0007669"/>
    <property type="project" value="InterPro"/>
</dbReference>
<dbReference type="OrthoDB" id="176168at2"/>
<evidence type="ECO:0000256" key="2">
    <source>
        <dbReference type="RuleBase" id="RU361185"/>
    </source>
</evidence>
<dbReference type="InterPro" id="IPR017853">
    <property type="entry name" value="GH"/>
</dbReference>
<dbReference type="Gene3D" id="3.20.20.80">
    <property type="entry name" value="Glycosidases"/>
    <property type="match status" value="1"/>
</dbReference>
<dbReference type="InterPro" id="IPR000322">
    <property type="entry name" value="Glyco_hydro_31_TIM"/>
</dbReference>
<keyword evidence="8" id="KW-1185">Reference proteome</keyword>
<comment type="similarity">
    <text evidence="1 2">Belongs to the glycosyl hydrolase 31 family.</text>
</comment>
<evidence type="ECO:0000259" key="6">
    <source>
        <dbReference type="Pfam" id="PF21365"/>
    </source>
</evidence>
<dbReference type="InterPro" id="IPR051816">
    <property type="entry name" value="Glycosyl_Hydrolase_31"/>
</dbReference>
<evidence type="ECO:0000259" key="5">
    <source>
        <dbReference type="Pfam" id="PF17137"/>
    </source>
</evidence>
<dbReference type="Pfam" id="PF13802">
    <property type="entry name" value="Gal_mutarotas_2"/>
    <property type="match status" value="1"/>
</dbReference>